<dbReference type="GO" id="GO:0005198">
    <property type="term" value="F:structural molecule activity"/>
    <property type="evidence" value="ECO:0007669"/>
    <property type="project" value="TreeGrafter"/>
</dbReference>
<sequence length="331" mass="36506">MDSTRFAAQRGKWEAPLLEVGSPAWLSAELHKLMILCHYYGREEVPKSLAFDNFQLQAGHAYSAGPSSFGTVEAPQHYYQGRRDGAPAPYLPVPQPQMFVPSQAPQIQQMNFATPSVTPQSTVKPLIPGTPRVLRNVEQYPQLTLGFQLYPETSNPVNQTGPRVGGSLGRIPSHLGDLCQLIVQESKDLAWVQHCLQPYSASTSSTSHNSCLTPTYSTDSRYFKSQQRPVIMALTRLFNETSEALGGSHANPAKKREIEDNSRKIGALFAKINGGNISKFASENLVQLSLSLDNCDFGTACQIQVQLTTSDWDDQDSAKCEMNWNGKFHSA</sequence>
<dbReference type="PANTHER" id="PTHR13923">
    <property type="entry name" value="SEC31-RELATED PROTEIN"/>
    <property type="match status" value="1"/>
</dbReference>
<dbReference type="GO" id="GO:0070971">
    <property type="term" value="C:endoplasmic reticulum exit site"/>
    <property type="evidence" value="ECO:0007669"/>
    <property type="project" value="TreeGrafter"/>
</dbReference>
<dbReference type="AlphaFoldDB" id="A0A834GNV7"/>
<comment type="caution">
    <text evidence="4">The sequence shown here is derived from an EMBL/GenBank/DDBJ whole genome shotgun (WGS) entry which is preliminary data.</text>
</comment>
<dbReference type="InterPro" id="IPR040251">
    <property type="entry name" value="SEC31-like"/>
</dbReference>
<dbReference type="GO" id="GO:0030127">
    <property type="term" value="C:COPII vesicle coat"/>
    <property type="evidence" value="ECO:0007669"/>
    <property type="project" value="TreeGrafter"/>
</dbReference>
<dbReference type="EMBL" id="WJXA01000007">
    <property type="protein sequence ID" value="KAF7139124.1"/>
    <property type="molecule type" value="Genomic_DNA"/>
</dbReference>
<evidence type="ECO:0000256" key="1">
    <source>
        <dbReference type="ARBA" id="ARBA00022448"/>
    </source>
</evidence>
<proteinExistence type="predicted"/>
<dbReference type="OrthoDB" id="542917at2759"/>
<evidence type="ECO:0000313" key="5">
    <source>
        <dbReference type="Proteomes" id="UP000626092"/>
    </source>
</evidence>
<dbReference type="PANTHER" id="PTHR13923:SF11">
    <property type="entry name" value="SECRETORY 31, ISOFORM D"/>
    <property type="match status" value="1"/>
</dbReference>
<protein>
    <submittedName>
        <fullName evidence="4">Uncharacterized protein</fullName>
    </submittedName>
</protein>
<dbReference type="GO" id="GO:0090110">
    <property type="term" value="P:COPII-coated vesicle cargo loading"/>
    <property type="evidence" value="ECO:0007669"/>
    <property type="project" value="TreeGrafter"/>
</dbReference>
<evidence type="ECO:0000256" key="3">
    <source>
        <dbReference type="ARBA" id="ARBA00022737"/>
    </source>
</evidence>
<keyword evidence="3" id="KW-0677">Repeat</keyword>
<gene>
    <name evidence="4" type="ORF">RHSIM_Rhsim07G0060400</name>
</gene>
<accession>A0A834GNV7</accession>
<keyword evidence="5" id="KW-1185">Reference proteome</keyword>
<evidence type="ECO:0000256" key="2">
    <source>
        <dbReference type="ARBA" id="ARBA00022574"/>
    </source>
</evidence>
<dbReference type="Gene3D" id="1.20.940.10">
    <property type="entry name" value="Functional domain of the splicing factor Prp18"/>
    <property type="match status" value="1"/>
</dbReference>
<dbReference type="Proteomes" id="UP000626092">
    <property type="component" value="Unassembled WGS sequence"/>
</dbReference>
<name>A0A834GNV7_RHOSS</name>
<dbReference type="GO" id="GO:0007029">
    <property type="term" value="P:endoplasmic reticulum organization"/>
    <property type="evidence" value="ECO:0007669"/>
    <property type="project" value="TreeGrafter"/>
</dbReference>
<evidence type="ECO:0000313" key="4">
    <source>
        <dbReference type="EMBL" id="KAF7139124.1"/>
    </source>
</evidence>
<keyword evidence="2" id="KW-0853">WD repeat</keyword>
<reference evidence="4" key="1">
    <citation type="submission" date="2019-11" db="EMBL/GenBank/DDBJ databases">
        <authorList>
            <person name="Liu Y."/>
            <person name="Hou J."/>
            <person name="Li T.-Q."/>
            <person name="Guan C.-H."/>
            <person name="Wu X."/>
            <person name="Wu H.-Z."/>
            <person name="Ling F."/>
            <person name="Zhang R."/>
            <person name="Shi X.-G."/>
            <person name="Ren J.-P."/>
            <person name="Chen E.-F."/>
            <person name="Sun J.-M."/>
        </authorList>
    </citation>
    <scope>NUCLEOTIDE SEQUENCE</scope>
    <source>
        <strain evidence="4">Adult_tree_wgs_1</strain>
        <tissue evidence="4">Leaves</tissue>
    </source>
</reference>
<keyword evidence="1" id="KW-0813">Transport</keyword>
<organism evidence="4 5">
    <name type="scientific">Rhododendron simsii</name>
    <name type="common">Sims's rhododendron</name>
    <dbReference type="NCBI Taxonomy" id="118357"/>
    <lineage>
        <taxon>Eukaryota</taxon>
        <taxon>Viridiplantae</taxon>
        <taxon>Streptophyta</taxon>
        <taxon>Embryophyta</taxon>
        <taxon>Tracheophyta</taxon>
        <taxon>Spermatophyta</taxon>
        <taxon>Magnoliopsida</taxon>
        <taxon>eudicotyledons</taxon>
        <taxon>Gunneridae</taxon>
        <taxon>Pentapetalae</taxon>
        <taxon>asterids</taxon>
        <taxon>Ericales</taxon>
        <taxon>Ericaceae</taxon>
        <taxon>Ericoideae</taxon>
        <taxon>Rhodoreae</taxon>
        <taxon>Rhododendron</taxon>
    </lineage>
</organism>